<evidence type="ECO:0000313" key="3">
    <source>
        <dbReference type="Proteomes" id="UP000316476"/>
    </source>
</evidence>
<dbReference type="EMBL" id="SJPZ01000002">
    <property type="protein sequence ID" value="TWU62241.1"/>
    <property type="molecule type" value="Genomic_DNA"/>
</dbReference>
<name>A0A5C6FQ83_9PLAN</name>
<dbReference type="Proteomes" id="UP000316476">
    <property type="component" value="Unassembled WGS sequence"/>
</dbReference>
<evidence type="ECO:0000256" key="1">
    <source>
        <dbReference type="ARBA" id="ARBA00007613"/>
    </source>
</evidence>
<dbReference type="AlphaFoldDB" id="A0A5C6FQ83"/>
<dbReference type="GO" id="GO:0015562">
    <property type="term" value="F:efflux transmembrane transporter activity"/>
    <property type="evidence" value="ECO:0007669"/>
    <property type="project" value="InterPro"/>
</dbReference>
<accession>A0A5C6FQ83</accession>
<dbReference type="PANTHER" id="PTHR30203:SF24">
    <property type="entry name" value="BLR4935 PROTEIN"/>
    <property type="match status" value="1"/>
</dbReference>
<reference evidence="2 3" key="1">
    <citation type="submission" date="2019-02" db="EMBL/GenBank/DDBJ databases">
        <title>Deep-cultivation of Planctomycetes and their phenomic and genomic characterization uncovers novel biology.</title>
        <authorList>
            <person name="Wiegand S."/>
            <person name="Jogler M."/>
            <person name="Boedeker C."/>
            <person name="Pinto D."/>
            <person name="Vollmers J."/>
            <person name="Rivas-Marin E."/>
            <person name="Kohn T."/>
            <person name="Peeters S.H."/>
            <person name="Heuer A."/>
            <person name="Rast P."/>
            <person name="Oberbeckmann S."/>
            <person name="Bunk B."/>
            <person name="Jeske O."/>
            <person name="Meyerdierks A."/>
            <person name="Storesund J.E."/>
            <person name="Kallscheuer N."/>
            <person name="Luecker S."/>
            <person name="Lage O.M."/>
            <person name="Pohl T."/>
            <person name="Merkel B.J."/>
            <person name="Hornburger P."/>
            <person name="Mueller R.-W."/>
            <person name="Bruemmer F."/>
            <person name="Labrenz M."/>
            <person name="Spormann A.M."/>
            <person name="Op Den Camp H."/>
            <person name="Overmann J."/>
            <person name="Amann R."/>
            <person name="Jetten M.S.M."/>
            <person name="Mascher T."/>
            <person name="Medema M.H."/>
            <person name="Devos D.P."/>
            <person name="Kaster A.-K."/>
            <person name="Ovreas L."/>
            <person name="Rohde M."/>
            <person name="Galperin M.Y."/>
            <person name="Jogler C."/>
        </authorList>
    </citation>
    <scope>NUCLEOTIDE SEQUENCE [LARGE SCALE GENOMIC DNA]</scope>
    <source>
        <strain evidence="2 3">V7</strain>
    </source>
</reference>
<dbReference type="Gene3D" id="1.20.1600.10">
    <property type="entry name" value="Outer membrane efflux proteins (OEP)"/>
    <property type="match status" value="1"/>
</dbReference>
<dbReference type="SUPFAM" id="SSF56954">
    <property type="entry name" value="Outer membrane efflux proteins (OEP)"/>
    <property type="match status" value="1"/>
</dbReference>
<dbReference type="InterPro" id="IPR010131">
    <property type="entry name" value="MdtP/NodT-like"/>
</dbReference>
<gene>
    <name evidence="2" type="primary">czcC_2</name>
    <name evidence="2" type="ORF">V7x_39700</name>
</gene>
<protein>
    <submittedName>
        <fullName evidence="2">Cobalt-zinc-cadmium resistance protein CzcC</fullName>
    </submittedName>
</protein>
<dbReference type="PANTHER" id="PTHR30203">
    <property type="entry name" value="OUTER MEMBRANE CATION EFFLUX PROTEIN"/>
    <property type="match status" value="1"/>
</dbReference>
<evidence type="ECO:0000313" key="2">
    <source>
        <dbReference type="EMBL" id="TWU62241.1"/>
    </source>
</evidence>
<sequence>MFALAESQLTIRSYPSDGKHGLVCIFTEEDAVIANDRTSTRRRRARRLLLLAALGFTSGCQSVGQHVAQSTSSEHVSATNQTRVVEPPITVRTVAFTDDDDLQVRDLDELDELDVELDDLDSDGGASANDPASLRDAMALDAANETVETAPFIQDQYSYGFEQPAGLTLQSIESMALGSHPAIAEARARVESTRGQYVQAGLPFNPVLQYQSDEIGNEDATGLHSVQMSQQFVTANKLGIAQQVQAREIQKQQAALRIAELRVLTRVRAAFATAIVSQRRANIADQIVELAEKSIESVNALLEAEEVSKIALLQARVEAEQARITAENARTQLQANLRTLAAAAGMQTLPPGPLSGNVGDDLTGAPWEALLAEISTNSPELSRAGSELERAKWSLQLACAQVTPNVTGTVGVGVDAATDDTFAVIGVSVPLPIRNRNQGNIRSARADIAAASAAIQSTQLSLEARLAEAVGRYQVALERYTRLQESVVPTSEETYKLSLEAFDAGETDFLQLLTAQRTLFTTQLNVLDAAGQAKQAAAEIEGLLVTLSL</sequence>
<organism evidence="2 3">
    <name type="scientific">Crateriforma conspicua</name>
    <dbReference type="NCBI Taxonomy" id="2527996"/>
    <lineage>
        <taxon>Bacteria</taxon>
        <taxon>Pseudomonadati</taxon>
        <taxon>Planctomycetota</taxon>
        <taxon>Planctomycetia</taxon>
        <taxon>Planctomycetales</taxon>
        <taxon>Planctomycetaceae</taxon>
        <taxon>Crateriforma</taxon>
    </lineage>
</organism>
<comment type="caution">
    <text evidence="2">The sequence shown here is derived from an EMBL/GenBank/DDBJ whole genome shotgun (WGS) entry which is preliminary data.</text>
</comment>
<dbReference type="Pfam" id="PF02321">
    <property type="entry name" value="OEP"/>
    <property type="match status" value="2"/>
</dbReference>
<dbReference type="InterPro" id="IPR003423">
    <property type="entry name" value="OMP_efflux"/>
</dbReference>
<proteinExistence type="inferred from homology"/>
<comment type="similarity">
    <text evidence="1">Belongs to the outer membrane factor (OMF) (TC 1.B.17) family.</text>
</comment>